<dbReference type="Proteomes" id="UP001377972">
    <property type="component" value="Unassembled WGS sequence"/>
</dbReference>
<accession>A0ABU8SRS4</accession>
<comment type="caution">
    <text evidence="2">The sequence shown here is derived from an EMBL/GenBank/DDBJ whole genome shotgun (WGS) entry which is preliminary data.</text>
</comment>
<sequence>MNWHNFPFVNVSVNQAFAEFTKQALVAVIYFVTLCFSSWVSNHLETVAQSSAIFLPAGVKLAFLLSSQLGFGQFFGLAQGFMLLISACFITMLGTSIYYMAFGKKLPT</sequence>
<evidence type="ECO:0000313" key="3">
    <source>
        <dbReference type="Proteomes" id="UP001377972"/>
    </source>
</evidence>
<feature type="transmembrane region" description="Helical" evidence="1">
    <location>
        <begin position="20"/>
        <end position="40"/>
    </location>
</feature>
<name>A0ABU8SRS4_9GAMM</name>
<feature type="transmembrane region" description="Helical" evidence="1">
    <location>
        <begin position="81"/>
        <end position="102"/>
    </location>
</feature>
<reference evidence="2 3" key="1">
    <citation type="submission" date="2023-01" db="EMBL/GenBank/DDBJ databases">
        <title>Trichodesmium-associated heterotrophic epibiont bacteria.</title>
        <authorList>
            <person name="Cleveland C.S."/>
            <person name="Webb E.A."/>
        </authorList>
    </citation>
    <scope>NUCLEOTIDE SEQUENCE [LARGE SCALE GENOMIC DNA]</scope>
    <source>
        <strain evidence="2 3">USCH2</strain>
    </source>
</reference>
<evidence type="ECO:0000313" key="2">
    <source>
        <dbReference type="EMBL" id="MEJ6495743.1"/>
    </source>
</evidence>
<gene>
    <name evidence="2" type="ORF">PQI24_06855</name>
</gene>
<protein>
    <submittedName>
        <fullName evidence="2">Uncharacterized protein</fullName>
    </submittedName>
</protein>
<keyword evidence="1" id="KW-0812">Transmembrane</keyword>
<evidence type="ECO:0000256" key="1">
    <source>
        <dbReference type="SAM" id="Phobius"/>
    </source>
</evidence>
<dbReference type="RefSeq" id="WP_249362549.1">
    <property type="nucleotide sequence ID" value="NZ_JAQPZS010000004.1"/>
</dbReference>
<proteinExistence type="predicted"/>
<keyword evidence="1" id="KW-0472">Membrane</keyword>
<dbReference type="EMBL" id="JAQPZS010000004">
    <property type="protein sequence ID" value="MEJ6495743.1"/>
    <property type="molecule type" value="Genomic_DNA"/>
</dbReference>
<feature type="transmembrane region" description="Helical" evidence="1">
    <location>
        <begin position="52"/>
        <end position="75"/>
    </location>
</feature>
<organism evidence="2 3">
    <name type="scientific">Pseudoalteromonas lipolytica</name>
    <dbReference type="NCBI Taxonomy" id="570156"/>
    <lineage>
        <taxon>Bacteria</taxon>
        <taxon>Pseudomonadati</taxon>
        <taxon>Pseudomonadota</taxon>
        <taxon>Gammaproteobacteria</taxon>
        <taxon>Alteromonadales</taxon>
        <taxon>Pseudoalteromonadaceae</taxon>
        <taxon>Pseudoalteromonas</taxon>
    </lineage>
</organism>
<keyword evidence="1" id="KW-1133">Transmembrane helix</keyword>
<keyword evidence="3" id="KW-1185">Reference proteome</keyword>